<name>A0A232F0E0_9HYME</name>
<comment type="caution">
    <text evidence="1">The sequence shown here is derived from an EMBL/GenBank/DDBJ whole genome shotgun (WGS) entry which is preliminary data.</text>
</comment>
<evidence type="ECO:0000313" key="2">
    <source>
        <dbReference type="Proteomes" id="UP000215335"/>
    </source>
</evidence>
<proteinExistence type="predicted"/>
<protein>
    <recommendedName>
        <fullName evidence="3">RAP domain-containing protein</fullName>
    </recommendedName>
</protein>
<reference evidence="1 2" key="1">
    <citation type="journal article" date="2017" name="Curr. Biol.">
        <title>The Evolution of Venom by Co-option of Single-Copy Genes.</title>
        <authorList>
            <person name="Martinson E.O."/>
            <person name="Mrinalini"/>
            <person name="Kelkar Y.D."/>
            <person name="Chang C.H."/>
            <person name="Werren J.H."/>
        </authorList>
    </citation>
    <scope>NUCLEOTIDE SEQUENCE [LARGE SCALE GENOMIC DNA]</scope>
    <source>
        <strain evidence="1 2">Alberta</strain>
        <tissue evidence="1">Whole body</tissue>
    </source>
</reference>
<accession>A0A232F0E0</accession>
<dbReference type="EMBL" id="NNAY01001428">
    <property type="protein sequence ID" value="OXU24000.1"/>
    <property type="molecule type" value="Genomic_DNA"/>
</dbReference>
<keyword evidence="2" id="KW-1185">Reference proteome</keyword>
<dbReference type="STRING" id="543379.A0A232F0E0"/>
<dbReference type="OrthoDB" id="6579040at2759"/>
<evidence type="ECO:0000313" key="1">
    <source>
        <dbReference type="EMBL" id="OXU24000.1"/>
    </source>
</evidence>
<dbReference type="Proteomes" id="UP000215335">
    <property type="component" value="Unassembled WGS sequence"/>
</dbReference>
<organism evidence="1 2">
    <name type="scientific">Trichomalopsis sarcophagae</name>
    <dbReference type="NCBI Taxonomy" id="543379"/>
    <lineage>
        <taxon>Eukaryota</taxon>
        <taxon>Metazoa</taxon>
        <taxon>Ecdysozoa</taxon>
        <taxon>Arthropoda</taxon>
        <taxon>Hexapoda</taxon>
        <taxon>Insecta</taxon>
        <taxon>Pterygota</taxon>
        <taxon>Neoptera</taxon>
        <taxon>Endopterygota</taxon>
        <taxon>Hymenoptera</taxon>
        <taxon>Apocrita</taxon>
        <taxon>Proctotrupomorpha</taxon>
        <taxon>Chalcidoidea</taxon>
        <taxon>Pteromalidae</taxon>
        <taxon>Pteromalinae</taxon>
        <taxon>Trichomalopsis</taxon>
    </lineage>
</organism>
<dbReference type="AlphaFoldDB" id="A0A232F0E0"/>
<evidence type="ECO:0008006" key="3">
    <source>
        <dbReference type="Google" id="ProtNLM"/>
    </source>
</evidence>
<sequence>MLKSILSMHGKCKLISRVIAFRNLSKTKYQESFQYRIIDYFESIWNAQKSNQQFEVSSQIKGKFCDASATIEKYESLDKYLKQLLNTTDLNINENSIDYLDKQCSSLVHFLRHSEILSLLNAFLKVAPYRFKMTDSYNKSMPILLEAVENELLNNHQLVQVLFFLSLNKGKSASYVSYLKPYLTNLKDLPLIEKCIVAQAFYKSSVKLEQNQSKIFEQVLEKNYNHLIADQILLVSLCKAIRISGASDELNLKKLSQAIIHSKIPFTFTTIVHVLGLYAEALILEPKAINRLVKDSIEIIKQDSTKCSIRLKDLDRFLWSISHLGLTLTLNQKSILQLYFEQRINEYKIKVNLGILVNSVLCLHMLQCWNKKVIKNLLEENIFMPVFYEKYHWKIRSRLQLLISLIIIEMKLVVPHNLKKQIKISSNPSKYINAVAEIASSLVEQGMIRNVVIECPIRTLQIPGVTLITDKNIYHIDVLDNSTCFRNTNIPHGLMKLKIRLLSRLKYRQIAISNRMFKDSEALHTAIELLIINSISENKT</sequence>
<gene>
    <name evidence="1" type="ORF">TSAR_006266</name>
</gene>